<organism evidence="2 3">
    <name type="scientific">Mycolicibacterium neoaurum</name>
    <name type="common">Mycobacterium neoaurum</name>
    <dbReference type="NCBI Taxonomy" id="1795"/>
    <lineage>
        <taxon>Bacteria</taxon>
        <taxon>Bacillati</taxon>
        <taxon>Actinomycetota</taxon>
        <taxon>Actinomycetes</taxon>
        <taxon>Mycobacteriales</taxon>
        <taxon>Mycobacteriaceae</taxon>
        <taxon>Mycolicibacterium</taxon>
    </lineage>
</organism>
<proteinExistence type="predicted"/>
<feature type="domain" description="CHAT" evidence="1">
    <location>
        <begin position="106"/>
        <end position="448"/>
    </location>
</feature>
<sequence>MDVSNRPTLILRYADVGIATYASLRVVGLPERTATWVVEETILLAALEEIAGALPDPRGSESPLDALERALTRGAFTDPESELMLAYRLGVLLIGPEAWQLLDAYADRAPVLHIAPSARLGRIPWGLLARPALRPDVTAMLQARQDAITPDGPQPAVIPWPDGALSVLSSGVRLMELADVLMAVPANIARIRRVNQPRPQGDPLLMLDPRVPGQRADSALGSVLGRPSADTVLSRHYAELMCHRPVLPRVDSAVELFRRTDTDRHWLAAALAQRPGRLVFVGHASVGDSAQHSDPDVGVGHAERAALHLACRSSVPGFADPIGDHRPLTAADLLVAGLTFPTRVALLACASGGDYRFDEATGLVAATVLGGAELVTATLWSLPTSAGYRRFTDGAHPDPMGAVIVAVDKAHQEIADFDAACAVNRWQRTQLQRWRTGDRLADPVYWAALATFAVGQAGGMHTATEDSSSRR</sequence>
<dbReference type="Proteomes" id="UP000028864">
    <property type="component" value="Unassembled WGS sequence"/>
</dbReference>
<dbReference type="Pfam" id="PF12770">
    <property type="entry name" value="CHAT"/>
    <property type="match status" value="1"/>
</dbReference>
<evidence type="ECO:0000313" key="2">
    <source>
        <dbReference type="EMBL" id="CDQ44964.1"/>
    </source>
</evidence>
<evidence type="ECO:0000313" key="3">
    <source>
        <dbReference type="Proteomes" id="UP000028864"/>
    </source>
</evidence>
<gene>
    <name evidence="2" type="ORF">BN1047_02849</name>
</gene>
<dbReference type="AlphaFoldDB" id="A0AAV2WKY3"/>
<dbReference type="InterPro" id="IPR024983">
    <property type="entry name" value="CHAT_dom"/>
</dbReference>
<dbReference type="RefSeq" id="WP_042509761.1">
    <property type="nucleotide sequence ID" value="NZ_LK021338.1"/>
</dbReference>
<evidence type="ECO:0000259" key="1">
    <source>
        <dbReference type="Pfam" id="PF12770"/>
    </source>
</evidence>
<reference evidence="2" key="1">
    <citation type="submission" date="2014-05" db="EMBL/GenBank/DDBJ databases">
        <authorList>
            <person name="Urmite Genomes"/>
        </authorList>
    </citation>
    <scope>NUCLEOTIDE SEQUENCE</scope>
    <source>
        <strain evidence="2">DSM 44074</strain>
    </source>
</reference>
<accession>A0AAV2WKY3</accession>
<name>A0AAV2WKY3_MYCNE</name>
<dbReference type="EMBL" id="LK021338">
    <property type="protein sequence ID" value="CDQ44964.1"/>
    <property type="molecule type" value="Genomic_DNA"/>
</dbReference>
<protein>
    <submittedName>
        <fullName evidence="2">CHAT domain protein</fullName>
    </submittedName>
</protein>
<reference evidence="2" key="2">
    <citation type="submission" date="2015-09" db="EMBL/GenBank/DDBJ databases">
        <title>Draft genome sequence of Mycobacterium neoaurum DSM 44074.</title>
        <authorList>
            <person name="Croce O."/>
            <person name="Robert C."/>
            <person name="Raoult D."/>
            <person name="Drancourt M."/>
        </authorList>
    </citation>
    <scope>NUCLEOTIDE SEQUENCE</scope>
    <source>
        <strain evidence="2">DSM 44074</strain>
    </source>
</reference>